<dbReference type="EMBL" id="CM007384">
    <property type="protein sequence ID" value="ONK72124.1"/>
    <property type="molecule type" value="Genomic_DNA"/>
</dbReference>
<dbReference type="Gramene" id="ONK72124">
    <property type="protein sequence ID" value="ONK72124"/>
    <property type="gene ID" value="A4U43_C04F16000"/>
</dbReference>
<dbReference type="AlphaFoldDB" id="A0A5P1F1T8"/>
<dbReference type="Proteomes" id="UP000243459">
    <property type="component" value="Chromosome 4"/>
</dbReference>
<evidence type="ECO:0000313" key="1">
    <source>
        <dbReference type="EMBL" id="ONK72124.1"/>
    </source>
</evidence>
<sequence length="132" mass="15004">MPPAGLEHLFPHCVADIGEEEWERMRKYLIRTSGVGSRYGQEPAWSTASSLITILTSWRLSWALTRFSQRWSSSSSFLKMRSFYKGFLMSVWTVYLKLLGEVTSLRADRGVNMKRAAETPVLSVSEVDGLSH</sequence>
<evidence type="ECO:0000313" key="2">
    <source>
        <dbReference type="Proteomes" id="UP000243459"/>
    </source>
</evidence>
<keyword evidence="2" id="KW-1185">Reference proteome</keyword>
<reference evidence="2" key="1">
    <citation type="journal article" date="2017" name="Nat. Commun.">
        <title>The asparagus genome sheds light on the origin and evolution of a young Y chromosome.</title>
        <authorList>
            <person name="Harkess A."/>
            <person name="Zhou J."/>
            <person name="Xu C."/>
            <person name="Bowers J.E."/>
            <person name="Van der Hulst R."/>
            <person name="Ayyampalayam S."/>
            <person name="Mercati F."/>
            <person name="Riccardi P."/>
            <person name="McKain M.R."/>
            <person name="Kakrana A."/>
            <person name="Tang H."/>
            <person name="Ray J."/>
            <person name="Groenendijk J."/>
            <person name="Arikit S."/>
            <person name="Mathioni S.M."/>
            <person name="Nakano M."/>
            <person name="Shan H."/>
            <person name="Telgmann-Rauber A."/>
            <person name="Kanno A."/>
            <person name="Yue Z."/>
            <person name="Chen H."/>
            <person name="Li W."/>
            <person name="Chen Y."/>
            <person name="Xu X."/>
            <person name="Zhang Y."/>
            <person name="Luo S."/>
            <person name="Chen H."/>
            <person name="Gao J."/>
            <person name="Mao Z."/>
            <person name="Pires J.C."/>
            <person name="Luo M."/>
            <person name="Kudrna D."/>
            <person name="Wing R.A."/>
            <person name="Meyers B.C."/>
            <person name="Yi K."/>
            <person name="Kong H."/>
            <person name="Lavrijsen P."/>
            <person name="Sunseri F."/>
            <person name="Falavigna A."/>
            <person name="Ye Y."/>
            <person name="Leebens-Mack J.H."/>
            <person name="Chen G."/>
        </authorList>
    </citation>
    <scope>NUCLEOTIDE SEQUENCE [LARGE SCALE GENOMIC DNA]</scope>
    <source>
        <strain evidence="2">cv. DH0086</strain>
    </source>
</reference>
<gene>
    <name evidence="1" type="ORF">A4U43_C04F16000</name>
</gene>
<proteinExistence type="predicted"/>
<accession>A0A5P1F1T8</accession>
<name>A0A5P1F1T8_ASPOF</name>
<protein>
    <submittedName>
        <fullName evidence="1">Uncharacterized protein</fullName>
    </submittedName>
</protein>
<organism evidence="1 2">
    <name type="scientific">Asparagus officinalis</name>
    <name type="common">Garden asparagus</name>
    <dbReference type="NCBI Taxonomy" id="4686"/>
    <lineage>
        <taxon>Eukaryota</taxon>
        <taxon>Viridiplantae</taxon>
        <taxon>Streptophyta</taxon>
        <taxon>Embryophyta</taxon>
        <taxon>Tracheophyta</taxon>
        <taxon>Spermatophyta</taxon>
        <taxon>Magnoliopsida</taxon>
        <taxon>Liliopsida</taxon>
        <taxon>Asparagales</taxon>
        <taxon>Asparagaceae</taxon>
        <taxon>Asparagoideae</taxon>
        <taxon>Asparagus</taxon>
    </lineage>
</organism>